<keyword evidence="3 6" id="KW-0812">Transmembrane</keyword>
<keyword evidence="5 6" id="KW-0472">Membrane</keyword>
<evidence type="ECO:0000313" key="8">
    <source>
        <dbReference type="EMBL" id="MET3684123.1"/>
    </source>
</evidence>
<gene>
    <name evidence="8" type="ORF">ABID56_002249</name>
</gene>
<feature type="transmembrane region" description="Helical" evidence="6">
    <location>
        <begin position="22"/>
        <end position="41"/>
    </location>
</feature>
<evidence type="ECO:0000256" key="1">
    <source>
        <dbReference type="ARBA" id="ARBA00004651"/>
    </source>
</evidence>
<sequence>MLTTVIYGQFFLDDQLYNPLDFLSWLYFIIVPAVWMGYTLGKKAMDIRIARVDGEKVTIKTMLLRQVLANFIYLLTLGIGIIVSAFMVGIREDKRAMHDFIAGTYVTYESPYEYQSPEPKEELV</sequence>
<keyword evidence="2" id="KW-1003">Cell membrane</keyword>
<evidence type="ECO:0000256" key="3">
    <source>
        <dbReference type="ARBA" id="ARBA00022692"/>
    </source>
</evidence>
<organism evidence="8 9">
    <name type="scientific">Alkalibacillus flavidus</name>
    <dbReference type="NCBI Taxonomy" id="546021"/>
    <lineage>
        <taxon>Bacteria</taxon>
        <taxon>Bacillati</taxon>
        <taxon>Bacillota</taxon>
        <taxon>Bacilli</taxon>
        <taxon>Bacillales</taxon>
        <taxon>Bacillaceae</taxon>
        <taxon>Alkalibacillus</taxon>
    </lineage>
</organism>
<dbReference type="Pfam" id="PF06271">
    <property type="entry name" value="RDD"/>
    <property type="match status" value="1"/>
</dbReference>
<comment type="caution">
    <text evidence="8">The sequence shown here is derived from an EMBL/GenBank/DDBJ whole genome shotgun (WGS) entry which is preliminary data.</text>
</comment>
<dbReference type="EMBL" id="JBEPMX010000012">
    <property type="protein sequence ID" value="MET3684123.1"/>
    <property type="molecule type" value="Genomic_DNA"/>
</dbReference>
<keyword evidence="9" id="KW-1185">Reference proteome</keyword>
<comment type="subcellular location">
    <subcellularLocation>
        <location evidence="1">Cell membrane</location>
        <topology evidence="1">Multi-pass membrane protein</topology>
    </subcellularLocation>
</comment>
<evidence type="ECO:0000256" key="2">
    <source>
        <dbReference type="ARBA" id="ARBA00022475"/>
    </source>
</evidence>
<dbReference type="InterPro" id="IPR051791">
    <property type="entry name" value="Pra-immunoreactive"/>
</dbReference>
<reference evidence="8 9" key="1">
    <citation type="submission" date="2024-06" db="EMBL/GenBank/DDBJ databases">
        <title>Genomic Encyclopedia of Type Strains, Phase IV (KMG-IV): sequencing the most valuable type-strain genomes for metagenomic binning, comparative biology and taxonomic classification.</title>
        <authorList>
            <person name="Goeker M."/>
        </authorList>
    </citation>
    <scope>NUCLEOTIDE SEQUENCE [LARGE SCALE GENOMIC DNA]</scope>
    <source>
        <strain evidence="8 9">DSM 23520</strain>
    </source>
</reference>
<proteinExistence type="predicted"/>
<feature type="transmembrane region" description="Helical" evidence="6">
    <location>
        <begin position="67"/>
        <end position="90"/>
    </location>
</feature>
<protein>
    <submittedName>
        <fullName evidence="8">RDD family membrane protein YckC</fullName>
    </submittedName>
</protein>
<name>A0ABV2KX07_9BACI</name>
<accession>A0ABV2KX07</accession>
<dbReference type="PANTHER" id="PTHR36115">
    <property type="entry name" value="PROLINE-RICH ANTIGEN HOMOLOG-RELATED"/>
    <property type="match status" value="1"/>
</dbReference>
<evidence type="ECO:0000256" key="5">
    <source>
        <dbReference type="ARBA" id="ARBA00023136"/>
    </source>
</evidence>
<dbReference type="Proteomes" id="UP001549167">
    <property type="component" value="Unassembled WGS sequence"/>
</dbReference>
<evidence type="ECO:0000256" key="6">
    <source>
        <dbReference type="SAM" id="Phobius"/>
    </source>
</evidence>
<evidence type="ECO:0000313" key="9">
    <source>
        <dbReference type="Proteomes" id="UP001549167"/>
    </source>
</evidence>
<dbReference type="InterPro" id="IPR010432">
    <property type="entry name" value="RDD"/>
</dbReference>
<keyword evidence="4 6" id="KW-1133">Transmembrane helix</keyword>
<feature type="domain" description="RDD" evidence="7">
    <location>
        <begin position="22"/>
        <end position="103"/>
    </location>
</feature>
<evidence type="ECO:0000256" key="4">
    <source>
        <dbReference type="ARBA" id="ARBA00022989"/>
    </source>
</evidence>
<dbReference type="PANTHER" id="PTHR36115:SF9">
    <property type="entry name" value="LMO1584 PROTEIN"/>
    <property type="match status" value="1"/>
</dbReference>
<evidence type="ECO:0000259" key="7">
    <source>
        <dbReference type="Pfam" id="PF06271"/>
    </source>
</evidence>